<dbReference type="STRING" id="543379.A0A232FDS9"/>
<dbReference type="Proteomes" id="UP000215335">
    <property type="component" value="Unassembled WGS sequence"/>
</dbReference>
<dbReference type="GO" id="GO:0005085">
    <property type="term" value="F:guanyl-nucleotide exchange factor activity"/>
    <property type="evidence" value="ECO:0007669"/>
    <property type="project" value="UniProtKB-KW"/>
</dbReference>
<feature type="region of interest" description="Disordered" evidence="6">
    <location>
        <begin position="65"/>
        <end position="86"/>
    </location>
</feature>
<evidence type="ECO:0000256" key="2">
    <source>
        <dbReference type="ARBA" id="ARBA00022443"/>
    </source>
</evidence>
<feature type="compositionally biased region" description="Low complexity" evidence="6">
    <location>
        <begin position="707"/>
        <end position="718"/>
    </location>
</feature>
<evidence type="ECO:0000259" key="8">
    <source>
        <dbReference type="PROSITE" id="PS50003"/>
    </source>
</evidence>
<dbReference type="InterPro" id="IPR001849">
    <property type="entry name" value="PH_domain"/>
</dbReference>
<dbReference type="Gene3D" id="1.20.900.10">
    <property type="entry name" value="Dbl homology (DH) domain"/>
    <property type="match status" value="1"/>
</dbReference>
<dbReference type="EMBL" id="NNAY01000358">
    <property type="protein sequence ID" value="OXU28911.1"/>
    <property type="molecule type" value="Genomic_DNA"/>
</dbReference>
<dbReference type="PROSITE" id="PS50002">
    <property type="entry name" value="SH3"/>
    <property type="match status" value="1"/>
</dbReference>
<keyword evidence="11" id="KW-1185">Reference proteome</keyword>
<dbReference type="Pfam" id="PF00621">
    <property type="entry name" value="RhoGEF"/>
    <property type="match status" value="1"/>
</dbReference>
<keyword evidence="4" id="KW-0966">Cell projection</keyword>
<comment type="subcellular location">
    <subcellularLocation>
        <location evidence="1">Cell projection</location>
        <location evidence="1">Lamellipodium</location>
    </subcellularLocation>
</comment>
<keyword evidence="2 5" id="KW-0728">SH3 domain</keyword>
<keyword evidence="3" id="KW-0344">Guanine-nucleotide releasing factor</keyword>
<dbReference type="PROSITE" id="PS50003">
    <property type="entry name" value="PH_DOMAIN"/>
    <property type="match status" value="1"/>
</dbReference>
<evidence type="ECO:0000256" key="1">
    <source>
        <dbReference type="ARBA" id="ARBA00004510"/>
    </source>
</evidence>
<sequence length="849" mass="94428">MSKSDGPKLVTALFSFKGKNNDELCFKKGDIITITQTDDGGWWEGTLNEKTGWFPSNYVKEYKAPDSGSTSAKMSPEKSSPDSPIHQTLNRDIVLKDIVDSERANVAELQGLVNNFLQPLEAANVLKKEEYKQLIGNFHEVLETHQRLLANLDSALSQGPEARVGNIFLTLAPKLKSIHSTYCNCHPQAVCILDRYRDELNDFMERSGAISPGILVLTTGLSKPFRRLDKYSAMLQELERHTEKNNPDRGDTQRSVSVYRDIADRCAAIRKQRELALQILTSGIKGWEGEELNVLGDIIHVGPVILVSGVERRDRYFVLFPTTLLVLSISARMSSFVYEGKLPLTGINVVALEQSEEIKNAFEISGPMIESITVVCPSREERQHWIELLSQEQIAIRASNLSRSPTSISHVSCCTHPPYTRLSRFFARLVRKRVIHPELLKRLLYFQYIFRPDLSSVKMRKCCLVTYTLFPSNRSVAVDASPRPSKASLAASMAAATARPVRKSSTLKLDVRYVMDTSQDASTNCASMAVFGSEPPTLMPEPTSRSLPPKVSSGDGSCCIVPNFDSVPYRELRSTENPLGCLDLSNLCDCSDDSKNWRSIGKRLQPSPKHQQSTGSGFGLRRAEFEASLGPSASPRSSDSGMADSFQYHSAELGSCYDAGKFCQSAGLHSESENDENKFENQCICTSPFGSTPRQSGNSSSEEDEQSSPSACKSLLSSRLGPSGQNDDSSEQDDDSENEDLEHCTCRHEVEEPEARFAKLTLTQQKHLTQPLGQLSPKSRQRRRPLGHHRIPIQQSQEERIDDAGGGEGGQVFTSGLYAHWWLKKTIPMTNDQGKLFHGMAAFYDIRFF</sequence>
<dbReference type="PANTHER" id="PTHR46026:SF1">
    <property type="entry name" value="RHO-TYPE GUANINE NUCLEOTIDE EXCHANGE FACTOR, ISOFORM F"/>
    <property type="match status" value="1"/>
</dbReference>
<dbReference type="CDD" id="cd00160">
    <property type="entry name" value="RhoGEF"/>
    <property type="match status" value="1"/>
</dbReference>
<proteinExistence type="predicted"/>
<gene>
    <name evidence="10" type="ORF">TSAR_006800</name>
</gene>
<dbReference type="Gene3D" id="2.30.30.40">
    <property type="entry name" value="SH3 Domains"/>
    <property type="match status" value="1"/>
</dbReference>
<feature type="compositionally biased region" description="Acidic residues" evidence="6">
    <location>
        <begin position="728"/>
        <end position="740"/>
    </location>
</feature>
<evidence type="ECO:0000259" key="9">
    <source>
        <dbReference type="PROSITE" id="PS50010"/>
    </source>
</evidence>
<dbReference type="PROSITE" id="PS50010">
    <property type="entry name" value="DH_2"/>
    <property type="match status" value="1"/>
</dbReference>
<feature type="region of interest" description="Disordered" evidence="6">
    <location>
        <begin position="767"/>
        <end position="807"/>
    </location>
</feature>
<reference evidence="10 11" key="1">
    <citation type="journal article" date="2017" name="Curr. Biol.">
        <title>The Evolution of Venom by Co-option of Single-Copy Genes.</title>
        <authorList>
            <person name="Martinson E.O."/>
            <person name="Mrinalini"/>
            <person name="Kelkar Y.D."/>
            <person name="Chang C.H."/>
            <person name="Werren J.H."/>
        </authorList>
    </citation>
    <scope>NUCLEOTIDE SEQUENCE [LARGE SCALE GENOMIC DNA]</scope>
    <source>
        <strain evidence="10 11">Alberta</strain>
        <tissue evidence="10">Whole body</tissue>
    </source>
</reference>
<evidence type="ECO:0008006" key="12">
    <source>
        <dbReference type="Google" id="ProtNLM"/>
    </source>
</evidence>
<evidence type="ECO:0000256" key="4">
    <source>
        <dbReference type="ARBA" id="ARBA00023273"/>
    </source>
</evidence>
<dbReference type="InterPro" id="IPR035899">
    <property type="entry name" value="DBL_dom_sf"/>
</dbReference>
<dbReference type="GO" id="GO:0016192">
    <property type="term" value="P:vesicle-mediated transport"/>
    <property type="evidence" value="ECO:0007669"/>
    <property type="project" value="UniProtKB-ARBA"/>
</dbReference>
<dbReference type="OrthoDB" id="6019202at2759"/>
<comment type="caution">
    <text evidence="10">The sequence shown here is derived from an EMBL/GenBank/DDBJ whole genome shotgun (WGS) entry which is preliminary data.</text>
</comment>
<dbReference type="InterPro" id="IPR001452">
    <property type="entry name" value="SH3_domain"/>
</dbReference>
<evidence type="ECO:0000313" key="10">
    <source>
        <dbReference type="EMBL" id="OXU28911.1"/>
    </source>
</evidence>
<dbReference type="PRINTS" id="PR00452">
    <property type="entry name" value="SH3DOMAIN"/>
</dbReference>
<evidence type="ECO:0000256" key="3">
    <source>
        <dbReference type="ARBA" id="ARBA00022658"/>
    </source>
</evidence>
<feature type="region of interest" description="Disordered" evidence="6">
    <location>
        <begin position="690"/>
        <end position="742"/>
    </location>
</feature>
<dbReference type="CDD" id="cd11877">
    <property type="entry name" value="SH3_PIX"/>
    <property type="match status" value="1"/>
</dbReference>
<evidence type="ECO:0000256" key="5">
    <source>
        <dbReference type="PROSITE-ProRule" id="PRU00192"/>
    </source>
</evidence>
<dbReference type="CDD" id="cd01225">
    <property type="entry name" value="PH_Cool_Pix"/>
    <property type="match status" value="1"/>
</dbReference>
<dbReference type="GO" id="GO:0030027">
    <property type="term" value="C:lamellipodium"/>
    <property type="evidence" value="ECO:0007669"/>
    <property type="project" value="UniProtKB-SubCell"/>
</dbReference>
<dbReference type="PANTHER" id="PTHR46026">
    <property type="entry name" value="RHO-TYPE GUANINE NUCLEOTIDE EXCHANGE FACTOR, ISOFORM F"/>
    <property type="match status" value="1"/>
</dbReference>
<dbReference type="SMART" id="SM00325">
    <property type="entry name" value="RhoGEF"/>
    <property type="match status" value="1"/>
</dbReference>
<organism evidence="10 11">
    <name type="scientific">Trichomalopsis sarcophagae</name>
    <dbReference type="NCBI Taxonomy" id="543379"/>
    <lineage>
        <taxon>Eukaryota</taxon>
        <taxon>Metazoa</taxon>
        <taxon>Ecdysozoa</taxon>
        <taxon>Arthropoda</taxon>
        <taxon>Hexapoda</taxon>
        <taxon>Insecta</taxon>
        <taxon>Pterygota</taxon>
        <taxon>Neoptera</taxon>
        <taxon>Endopterygota</taxon>
        <taxon>Hymenoptera</taxon>
        <taxon>Apocrita</taxon>
        <taxon>Proctotrupomorpha</taxon>
        <taxon>Chalcidoidea</taxon>
        <taxon>Pteromalidae</taxon>
        <taxon>Pteromalinae</taxon>
        <taxon>Trichomalopsis</taxon>
    </lineage>
</organism>
<evidence type="ECO:0000313" key="11">
    <source>
        <dbReference type="Proteomes" id="UP000215335"/>
    </source>
</evidence>
<feature type="domain" description="PH" evidence="8">
    <location>
        <begin position="297"/>
        <end position="394"/>
    </location>
</feature>
<dbReference type="AlphaFoldDB" id="A0A232FDS9"/>
<protein>
    <recommendedName>
        <fullName evidence="12">Rho guanine nucleotide exchange factor 7</fullName>
    </recommendedName>
</protein>
<feature type="domain" description="SH3" evidence="7">
    <location>
        <begin position="5"/>
        <end position="64"/>
    </location>
</feature>
<dbReference type="InterPro" id="IPR046376">
    <property type="entry name" value="PH_Cool_Pix"/>
</dbReference>
<dbReference type="SUPFAM" id="SSF48065">
    <property type="entry name" value="DBL homology domain (DH-domain)"/>
    <property type="match status" value="1"/>
</dbReference>
<dbReference type="InterPro" id="IPR011993">
    <property type="entry name" value="PH-like_dom_sf"/>
</dbReference>
<dbReference type="SUPFAM" id="SSF50044">
    <property type="entry name" value="SH3-domain"/>
    <property type="match status" value="1"/>
</dbReference>
<evidence type="ECO:0000259" key="7">
    <source>
        <dbReference type="PROSITE" id="PS50002"/>
    </source>
</evidence>
<feature type="compositionally biased region" description="Polar residues" evidence="6">
    <location>
        <begin position="767"/>
        <end position="778"/>
    </location>
</feature>
<dbReference type="SMART" id="SM00233">
    <property type="entry name" value="PH"/>
    <property type="match status" value="1"/>
</dbReference>
<accession>A0A232FDS9</accession>
<feature type="compositionally biased region" description="Basic residues" evidence="6">
    <location>
        <begin position="779"/>
        <end position="791"/>
    </location>
</feature>
<dbReference type="InterPro" id="IPR036028">
    <property type="entry name" value="SH3-like_dom_sf"/>
</dbReference>
<name>A0A232FDS9_9HYME</name>
<dbReference type="Pfam" id="PF00169">
    <property type="entry name" value="PH"/>
    <property type="match status" value="1"/>
</dbReference>
<dbReference type="InterPro" id="IPR000219">
    <property type="entry name" value="DH_dom"/>
</dbReference>
<dbReference type="Gene3D" id="2.30.29.30">
    <property type="entry name" value="Pleckstrin-homology domain (PH domain)/Phosphotyrosine-binding domain (PTB)"/>
    <property type="match status" value="1"/>
</dbReference>
<dbReference type="FunFam" id="2.30.30.40:FF:000072">
    <property type="entry name" value="Unconventional Myosin IB"/>
    <property type="match status" value="1"/>
</dbReference>
<dbReference type="SMART" id="SM00326">
    <property type="entry name" value="SH3"/>
    <property type="match status" value="1"/>
</dbReference>
<dbReference type="GO" id="GO:0005737">
    <property type="term" value="C:cytoplasm"/>
    <property type="evidence" value="ECO:0007669"/>
    <property type="project" value="TreeGrafter"/>
</dbReference>
<dbReference type="Pfam" id="PF07653">
    <property type="entry name" value="SH3_2"/>
    <property type="match status" value="1"/>
</dbReference>
<evidence type="ECO:0000256" key="6">
    <source>
        <dbReference type="SAM" id="MobiDB-lite"/>
    </source>
</evidence>
<feature type="domain" description="DH" evidence="9">
    <location>
        <begin position="90"/>
        <end position="269"/>
    </location>
</feature>
<dbReference type="SUPFAM" id="SSF50729">
    <property type="entry name" value="PH domain-like"/>
    <property type="match status" value="1"/>
</dbReference>